<feature type="transmembrane region" description="Helical" evidence="6">
    <location>
        <begin position="39"/>
        <end position="59"/>
    </location>
</feature>
<accession>A0A2T2YFX5</accession>
<dbReference type="Pfam" id="PF04138">
    <property type="entry name" value="GtrA_DPMS_TM"/>
    <property type="match status" value="1"/>
</dbReference>
<sequence length="131" mass="15226">MFETLPALIIKFLKFGIVGFSGLVLDFSFTYLVKEKLRWNKYLANSLGFTIACVSNYFLNRIWTFRSADPSIALQFSKFLLISLGGLILNNLIVYLLSEKAQLNFYVAKLCAIILILFWNFSFNYLYTFNR</sequence>
<comment type="caution">
    <text evidence="8">The sequence shown here is derived from an EMBL/GenBank/DDBJ whole genome shotgun (WGS) entry which is preliminary data.</text>
</comment>
<proteinExistence type="inferred from homology"/>
<keyword evidence="9" id="KW-1185">Reference proteome</keyword>
<dbReference type="EMBL" id="PYFT01000001">
    <property type="protein sequence ID" value="PSR54417.1"/>
    <property type="molecule type" value="Genomic_DNA"/>
</dbReference>
<evidence type="ECO:0000256" key="3">
    <source>
        <dbReference type="ARBA" id="ARBA00022692"/>
    </source>
</evidence>
<feature type="transmembrane region" description="Helical" evidence="6">
    <location>
        <begin position="103"/>
        <end position="127"/>
    </location>
</feature>
<dbReference type="RefSeq" id="WP_106930082.1">
    <property type="nucleotide sequence ID" value="NZ_PYFT01000001.1"/>
</dbReference>
<dbReference type="GO" id="GO:0000271">
    <property type="term" value="P:polysaccharide biosynthetic process"/>
    <property type="evidence" value="ECO:0007669"/>
    <property type="project" value="InterPro"/>
</dbReference>
<name>A0A2T2YFX5_9BACT</name>
<keyword evidence="4 6" id="KW-1133">Transmembrane helix</keyword>
<protein>
    <submittedName>
        <fullName evidence="8">Glycosyl transferase family 2</fullName>
    </submittedName>
</protein>
<comment type="similarity">
    <text evidence="2">Belongs to the GtrA family.</text>
</comment>
<organism evidence="8 9">
    <name type="scientific">Adhaeribacter arboris</name>
    <dbReference type="NCBI Taxonomy" id="2072846"/>
    <lineage>
        <taxon>Bacteria</taxon>
        <taxon>Pseudomonadati</taxon>
        <taxon>Bacteroidota</taxon>
        <taxon>Cytophagia</taxon>
        <taxon>Cytophagales</taxon>
        <taxon>Hymenobacteraceae</taxon>
        <taxon>Adhaeribacter</taxon>
    </lineage>
</organism>
<dbReference type="Proteomes" id="UP000240357">
    <property type="component" value="Unassembled WGS sequence"/>
</dbReference>
<comment type="subcellular location">
    <subcellularLocation>
        <location evidence="1">Membrane</location>
        <topology evidence="1">Multi-pass membrane protein</topology>
    </subcellularLocation>
</comment>
<evidence type="ECO:0000256" key="4">
    <source>
        <dbReference type="ARBA" id="ARBA00022989"/>
    </source>
</evidence>
<evidence type="ECO:0000256" key="6">
    <source>
        <dbReference type="SAM" id="Phobius"/>
    </source>
</evidence>
<evidence type="ECO:0000256" key="2">
    <source>
        <dbReference type="ARBA" id="ARBA00009399"/>
    </source>
</evidence>
<feature type="domain" description="GtrA/DPMS transmembrane" evidence="7">
    <location>
        <begin position="14"/>
        <end position="129"/>
    </location>
</feature>
<feature type="transmembrane region" description="Helical" evidence="6">
    <location>
        <begin position="79"/>
        <end position="97"/>
    </location>
</feature>
<keyword evidence="5 6" id="KW-0472">Membrane</keyword>
<reference evidence="8 9" key="1">
    <citation type="submission" date="2018-03" db="EMBL/GenBank/DDBJ databases">
        <title>Adhaeribacter sp. HMF7605 Genome sequencing and assembly.</title>
        <authorList>
            <person name="Kang H."/>
            <person name="Kang J."/>
            <person name="Cha I."/>
            <person name="Kim H."/>
            <person name="Joh K."/>
        </authorList>
    </citation>
    <scope>NUCLEOTIDE SEQUENCE [LARGE SCALE GENOMIC DNA]</scope>
    <source>
        <strain evidence="8 9">HMF7605</strain>
    </source>
</reference>
<dbReference type="PANTHER" id="PTHR38459">
    <property type="entry name" value="PROPHAGE BACTOPRENOL-LINKED GLUCOSE TRANSLOCASE HOMOLOG"/>
    <property type="match status" value="1"/>
</dbReference>
<gene>
    <name evidence="8" type="ORF">AHMF7605_13300</name>
</gene>
<keyword evidence="3 6" id="KW-0812">Transmembrane</keyword>
<evidence type="ECO:0000256" key="5">
    <source>
        <dbReference type="ARBA" id="ARBA00023136"/>
    </source>
</evidence>
<feature type="transmembrane region" description="Helical" evidence="6">
    <location>
        <begin position="12"/>
        <end position="33"/>
    </location>
</feature>
<dbReference type="InterPro" id="IPR007267">
    <property type="entry name" value="GtrA_DPMS_TM"/>
</dbReference>
<dbReference type="OrthoDB" id="9812049at2"/>
<evidence type="ECO:0000256" key="1">
    <source>
        <dbReference type="ARBA" id="ARBA00004141"/>
    </source>
</evidence>
<evidence type="ECO:0000313" key="9">
    <source>
        <dbReference type="Proteomes" id="UP000240357"/>
    </source>
</evidence>
<keyword evidence="8" id="KW-0808">Transferase</keyword>
<dbReference type="AlphaFoldDB" id="A0A2T2YFX5"/>
<dbReference type="GO" id="GO:0016740">
    <property type="term" value="F:transferase activity"/>
    <property type="evidence" value="ECO:0007669"/>
    <property type="project" value="UniProtKB-KW"/>
</dbReference>
<dbReference type="PANTHER" id="PTHR38459:SF1">
    <property type="entry name" value="PROPHAGE BACTOPRENOL-LINKED GLUCOSE TRANSLOCASE HOMOLOG"/>
    <property type="match status" value="1"/>
</dbReference>
<evidence type="ECO:0000313" key="8">
    <source>
        <dbReference type="EMBL" id="PSR54417.1"/>
    </source>
</evidence>
<evidence type="ECO:0000259" key="7">
    <source>
        <dbReference type="Pfam" id="PF04138"/>
    </source>
</evidence>
<dbReference type="GO" id="GO:0005886">
    <property type="term" value="C:plasma membrane"/>
    <property type="evidence" value="ECO:0007669"/>
    <property type="project" value="TreeGrafter"/>
</dbReference>
<dbReference type="InterPro" id="IPR051401">
    <property type="entry name" value="GtrA_CellWall_Glycosyl"/>
</dbReference>